<feature type="non-terminal residue" evidence="9">
    <location>
        <position position="302"/>
    </location>
</feature>
<dbReference type="InterPro" id="IPR000515">
    <property type="entry name" value="MetI-like"/>
</dbReference>
<evidence type="ECO:0000256" key="1">
    <source>
        <dbReference type="ARBA" id="ARBA00004651"/>
    </source>
</evidence>
<feature type="transmembrane region" description="Helical" evidence="7">
    <location>
        <begin position="259"/>
        <end position="280"/>
    </location>
</feature>
<keyword evidence="2 7" id="KW-0813">Transport</keyword>
<comment type="similarity">
    <text evidence="7">Belongs to the binding-protein-dependent transport system permease family.</text>
</comment>
<keyword evidence="3" id="KW-1003">Cell membrane</keyword>
<dbReference type="Gene3D" id="1.10.3720.10">
    <property type="entry name" value="MetI-like"/>
    <property type="match status" value="1"/>
</dbReference>
<evidence type="ECO:0000259" key="8">
    <source>
        <dbReference type="PROSITE" id="PS50928"/>
    </source>
</evidence>
<dbReference type="Pfam" id="PF00528">
    <property type="entry name" value="BPD_transp_1"/>
    <property type="match status" value="1"/>
</dbReference>
<evidence type="ECO:0000256" key="5">
    <source>
        <dbReference type="ARBA" id="ARBA00022989"/>
    </source>
</evidence>
<name>A0A537M091_9BACT</name>
<organism evidence="9 10">
    <name type="scientific">Candidatus Segetimicrobium genomatis</name>
    <dbReference type="NCBI Taxonomy" id="2569760"/>
    <lineage>
        <taxon>Bacteria</taxon>
        <taxon>Bacillati</taxon>
        <taxon>Candidatus Sysuimicrobiota</taxon>
        <taxon>Candidatus Sysuimicrobiia</taxon>
        <taxon>Candidatus Sysuimicrobiales</taxon>
        <taxon>Candidatus Segetimicrobiaceae</taxon>
        <taxon>Candidatus Segetimicrobium</taxon>
    </lineage>
</organism>
<comment type="subcellular location">
    <subcellularLocation>
        <location evidence="1 7">Cell membrane</location>
        <topology evidence="1 7">Multi-pass membrane protein</topology>
    </subcellularLocation>
</comment>
<keyword evidence="4 7" id="KW-0812">Transmembrane</keyword>
<feature type="domain" description="ABC transmembrane type-1" evidence="8">
    <location>
        <begin position="98"/>
        <end position="302"/>
    </location>
</feature>
<evidence type="ECO:0000256" key="6">
    <source>
        <dbReference type="ARBA" id="ARBA00023136"/>
    </source>
</evidence>
<dbReference type="EMBL" id="VBAM01000154">
    <property type="protein sequence ID" value="TMJ13684.1"/>
    <property type="molecule type" value="Genomic_DNA"/>
</dbReference>
<dbReference type="InterPro" id="IPR035906">
    <property type="entry name" value="MetI-like_sf"/>
</dbReference>
<proteinExistence type="inferred from homology"/>
<dbReference type="PROSITE" id="PS50928">
    <property type="entry name" value="ABC_TM1"/>
    <property type="match status" value="1"/>
</dbReference>
<keyword evidence="6 7" id="KW-0472">Membrane</keyword>
<dbReference type="SUPFAM" id="SSF161098">
    <property type="entry name" value="MetI-like"/>
    <property type="match status" value="1"/>
</dbReference>
<evidence type="ECO:0000256" key="7">
    <source>
        <dbReference type="RuleBase" id="RU363032"/>
    </source>
</evidence>
<protein>
    <submittedName>
        <fullName evidence="9">ABC transporter permease</fullName>
    </submittedName>
</protein>
<dbReference type="Pfam" id="PF19300">
    <property type="entry name" value="BPD_transp_1_N"/>
    <property type="match status" value="1"/>
</dbReference>
<evidence type="ECO:0000256" key="4">
    <source>
        <dbReference type="ARBA" id="ARBA00022692"/>
    </source>
</evidence>
<accession>A0A537M091</accession>
<gene>
    <name evidence="9" type="ORF">E6H02_04845</name>
</gene>
<dbReference type="CDD" id="cd06261">
    <property type="entry name" value="TM_PBP2"/>
    <property type="match status" value="1"/>
</dbReference>
<dbReference type="GO" id="GO:0071916">
    <property type="term" value="F:dipeptide transmembrane transporter activity"/>
    <property type="evidence" value="ECO:0007669"/>
    <property type="project" value="TreeGrafter"/>
</dbReference>
<evidence type="ECO:0000256" key="3">
    <source>
        <dbReference type="ARBA" id="ARBA00022475"/>
    </source>
</evidence>
<dbReference type="Proteomes" id="UP000320393">
    <property type="component" value="Unassembled WGS sequence"/>
</dbReference>
<evidence type="ECO:0000256" key="2">
    <source>
        <dbReference type="ARBA" id="ARBA00022448"/>
    </source>
</evidence>
<dbReference type="PANTHER" id="PTHR43163:SF8">
    <property type="entry name" value="D,D-DIPEPTIDE TRANSPORT SYSTEM PERMEASE PROTEIN DDPB-RELATED"/>
    <property type="match status" value="1"/>
</dbReference>
<dbReference type="GO" id="GO:0005886">
    <property type="term" value="C:plasma membrane"/>
    <property type="evidence" value="ECO:0007669"/>
    <property type="project" value="UniProtKB-SubCell"/>
</dbReference>
<keyword evidence="5 7" id="KW-1133">Transmembrane helix</keyword>
<feature type="transmembrane region" description="Helical" evidence="7">
    <location>
        <begin position="197"/>
        <end position="217"/>
    </location>
</feature>
<reference evidence="9 10" key="1">
    <citation type="journal article" date="2019" name="Nat. Microbiol.">
        <title>Mediterranean grassland soil C-N compound turnover is dependent on rainfall and depth, and is mediated by genomically divergent microorganisms.</title>
        <authorList>
            <person name="Diamond S."/>
            <person name="Andeer P.F."/>
            <person name="Li Z."/>
            <person name="Crits-Christoph A."/>
            <person name="Burstein D."/>
            <person name="Anantharaman K."/>
            <person name="Lane K.R."/>
            <person name="Thomas B.C."/>
            <person name="Pan C."/>
            <person name="Northen T.R."/>
            <person name="Banfield J.F."/>
        </authorList>
    </citation>
    <scope>NUCLEOTIDE SEQUENCE [LARGE SCALE GENOMIC DNA]</scope>
    <source>
        <strain evidence="9">NP_5</strain>
    </source>
</reference>
<feature type="transmembrane region" description="Helical" evidence="7">
    <location>
        <begin position="137"/>
        <end position="162"/>
    </location>
</feature>
<evidence type="ECO:0000313" key="10">
    <source>
        <dbReference type="Proteomes" id="UP000320393"/>
    </source>
</evidence>
<comment type="caution">
    <text evidence="9">The sequence shown here is derived from an EMBL/GenBank/DDBJ whole genome shotgun (WGS) entry which is preliminary data.</text>
</comment>
<dbReference type="AlphaFoldDB" id="A0A537M091"/>
<feature type="transmembrane region" description="Helical" evidence="7">
    <location>
        <begin position="97"/>
        <end position="125"/>
    </location>
</feature>
<evidence type="ECO:0000313" key="9">
    <source>
        <dbReference type="EMBL" id="TMJ13684.1"/>
    </source>
</evidence>
<dbReference type="PANTHER" id="PTHR43163">
    <property type="entry name" value="DIPEPTIDE TRANSPORT SYSTEM PERMEASE PROTEIN DPPB-RELATED"/>
    <property type="match status" value="1"/>
</dbReference>
<sequence length="302" mass="32480">MLFRYLEQRLAFAGVALFGAILVAFLVAHLVPADPLAVVLSDTATKDPSIRAAYMKRWGLDRPLPEQFLFYLANVVHGDLGESFTTRRPVLRDLAQFLPATIELSCAAFAVSVVFGVPLGVWAALRHNRSADHAARLLSLVGAASPIFWTGLIALYIFYYVLRWAPGPGQLDPHLARPPAVTGFLIVDSLVAGRVDAFVSALGHIVLPALVLGWFIMGLTARTTRSSLLEVLSADYLRTARAKGLGEGRVIGLHALRNALIPVLTVTGLAFASLLSGAVLTETVFAWPGIGRYAVTAATRLD</sequence>
<dbReference type="InterPro" id="IPR045621">
    <property type="entry name" value="BPD_transp_1_N"/>
</dbReference>